<dbReference type="RefSeq" id="WP_151110635.1">
    <property type="nucleotide sequence ID" value="NZ_WKJQ01000001.1"/>
</dbReference>
<accession>A0A6A8G726</accession>
<dbReference type="PROSITE" id="PS51318">
    <property type="entry name" value="TAT"/>
    <property type="match status" value="1"/>
</dbReference>
<dbReference type="Gene3D" id="2.130.10.10">
    <property type="entry name" value="YVTN repeat-like/Quinoprotein amine dehydrogenase"/>
    <property type="match status" value="1"/>
</dbReference>
<comment type="caution">
    <text evidence="2">The sequence shown here is derived from an EMBL/GenBank/DDBJ whole genome shotgun (WGS) entry which is preliminary data.</text>
</comment>
<dbReference type="InterPro" id="IPR018391">
    <property type="entry name" value="PQQ_b-propeller_rpt"/>
</dbReference>
<keyword evidence="3" id="KW-1185">Reference proteome</keyword>
<evidence type="ECO:0000313" key="3">
    <source>
        <dbReference type="Proteomes" id="UP000443423"/>
    </source>
</evidence>
<dbReference type="AlphaFoldDB" id="A0A6A8G726"/>
<dbReference type="PANTHER" id="PTHR34512">
    <property type="entry name" value="CELL SURFACE PROTEIN"/>
    <property type="match status" value="1"/>
</dbReference>
<dbReference type="InterPro" id="IPR006311">
    <property type="entry name" value="TAT_signal"/>
</dbReference>
<evidence type="ECO:0000313" key="2">
    <source>
        <dbReference type="EMBL" id="MRW96332.1"/>
    </source>
</evidence>
<dbReference type="InterPro" id="IPR011047">
    <property type="entry name" value="Quinoprotein_ADH-like_sf"/>
</dbReference>
<organism evidence="2 3">
    <name type="scientific">Haloferax marinum</name>
    <dbReference type="NCBI Taxonomy" id="2666143"/>
    <lineage>
        <taxon>Archaea</taxon>
        <taxon>Methanobacteriati</taxon>
        <taxon>Methanobacteriota</taxon>
        <taxon>Stenosarchaea group</taxon>
        <taxon>Halobacteria</taxon>
        <taxon>Halobacteriales</taxon>
        <taxon>Haloferacaceae</taxon>
        <taxon>Haloferax</taxon>
    </lineage>
</organism>
<proteinExistence type="predicted"/>
<feature type="domain" description="Pyrrolo-quinoline quinone repeat" evidence="1">
    <location>
        <begin position="294"/>
        <end position="424"/>
    </location>
</feature>
<dbReference type="InterPro" id="IPR002372">
    <property type="entry name" value="PQQ_rpt_dom"/>
</dbReference>
<dbReference type="SUPFAM" id="SSF50998">
    <property type="entry name" value="Quinoprotein alcohol dehydrogenase-like"/>
    <property type="match status" value="1"/>
</dbReference>
<feature type="domain" description="Pyrrolo-quinoline quinone repeat" evidence="1">
    <location>
        <begin position="97"/>
        <end position="282"/>
    </location>
</feature>
<dbReference type="Pfam" id="PF13360">
    <property type="entry name" value="PQQ_2"/>
    <property type="match status" value="2"/>
</dbReference>
<dbReference type="Proteomes" id="UP000443423">
    <property type="component" value="Unassembled WGS sequence"/>
</dbReference>
<dbReference type="EMBL" id="WKJQ01000001">
    <property type="protein sequence ID" value="MRW96332.1"/>
    <property type="molecule type" value="Genomic_DNA"/>
</dbReference>
<gene>
    <name evidence="2" type="ORF">GJR99_07070</name>
</gene>
<dbReference type="PROSITE" id="PS51257">
    <property type="entry name" value="PROKAR_LIPOPROTEIN"/>
    <property type="match status" value="1"/>
</dbReference>
<dbReference type="Gene3D" id="2.40.10.480">
    <property type="match status" value="2"/>
</dbReference>
<name>A0A6A8G726_9EURY</name>
<dbReference type="PANTHER" id="PTHR34512:SF30">
    <property type="entry name" value="OUTER MEMBRANE PROTEIN ASSEMBLY FACTOR BAMB"/>
    <property type="match status" value="1"/>
</dbReference>
<dbReference type="SMART" id="SM00564">
    <property type="entry name" value="PQQ"/>
    <property type="match status" value="7"/>
</dbReference>
<protein>
    <submittedName>
        <fullName evidence="2">PQQ-binding-like beta-propeller repeat protein</fullName>
    </submittedName>
</protein>
<sequence length="441" mass="46508">MSGLTRRQFLAAVGTAGFTSSAGCVSGGDQPTYAGEWSRRGFDDARTGFTPANGPTGNLTTAWRASVFEAYPTSSPVVSDGRVYYLHTRGGHDVEHESVVSAFAAATGEELWRTTISVTTTDQPVYHHDSLAVAGTSRAPAAHRTALDDVADDRLYARTFEELHALTTDGELLWSHPVPTTEQSYPVVAPVVVSDGVAVTATFGDRTPPSYVVGVDAESGRPRWTAGFNAHKVPWTLSAADGTAYVPFLGGDAGLVALDIETGRRAWELSLPADGPVTVAGETMLVPLDGDPESILAIDRRTQETRWQFPAGRRTESGVAVAGELVYYCADRMVVARRLDTGELVWSFGPTPAVSLSWTPVVAGTTVYVVAERQNEDGSPNYLYALDATTGTVRGSGRVGGSPDTGGLAVVDGAAYLALGRGELLCFESCGPSVAGRCLGR</sequence>
<dbReference type="InterPro" id="IPR015943">
    <property type="entry name" value="WD40/YVTN_repeat-like_dom_sf"/>
</dbReference>
<reference evidence="2 3" key="1">
    <citation type="submission" date="2019-11" db="EMBL/GenBank/DDBJ databases">
        <title>Whole genome sequence of Haloferax sp. MBLA0078.</title>
        <authorList>
            <person name="Seo M.-J."/>
            <person name="Cho E.-S."/>
        </authorList>
    </citation>
    <scope>NUCLEOTIDE SEQUENCE [LARGE SCALE GENOMIC DNA]</scope>
    <source>
        <strain evidence="2 3">MBLA0078</strain>
    </source>
</reference>
<evidence type="ECO:0000259" key="1">
    <source>
        <dbReference type="Pfam" id="PF13360"/>
    </source>
</evidence>